<dbReference type="SUPFAM" id="SSF49777">
    <property type="entry name" value="PEBP-like"/>
    <property type="match status" value="1"/>
</dbReference>
<evidence type="ECO:0000313" key="2">
    <source>
        <dbReference type="EMBL" id="BBO82053.1"/>
    </source>
</evidence>
<protein>
    <submittedName>
        <fullName evidence="2">Uncharacterized protein</fullName>
    </submittedName>
</protein>
<gene>
    <name evidence="2" type="ORF">DSCO28_26190</name>
</gene>
<organism evidence="2 3">
    <name type="scientific">Desulfosarcina ovata subsp. sediminis</name>
    <dbReference type="NCBI Taxonomy" id="885957"/>
    <lineage>
        <taxon>Bacteria</taxon>
        <taxon>Pseudomonadati</taxon>
        <taxon>Thermodesulfobacteriota</taxon>
        <taxon>Desulfobacteria</taxon>
        <taxon>Desulfobacterales</taxon>
        <taxon>Desulfosarcinaceae</taxon>
        <taxon>Desulfosarcina</taxon>
    </lineage>
</organism>
<dbReference type="Gene3D" id="3.90.280.10">
    <property type="entry name" value="PEBP-like"/>
    <property type="match status" value="1"/>
</dbReference>
<reference evidence="2 3" key="1">
    <citation type="submission" date="2019-11" db="EMBL/GenBank/DDBJ databases">
        <title>Comparative genomics of hydrocarbon-degrading Desulfosarcina strains.</title>
        <authorList>
            <person name="Watanabe M."/>
            <person name="Kojima H."/>
            <person name="Fukui M."/>
        </authorList>
    </citation>
    <scope>NUCLEOTIDE SEQUENCE [LARGE SCALE GENOMIC DNA]</scope>
    <source>
        <strain evidence="2 3">28bB2T</strain>
    </source>
</reference>
<evidence type="ECO:0000256" key="1">
    <source>
        <dbReference type="SAM" id="MobiDB-lite"/>
    </source>
</evidence>
<dbReference type="InterPro" id="IPR036610">
    <property type="entry name" value="PEBP-like_sf"/>
</dbReference>
<dbReference type="EMBL" id="AP021876">
    <property type="protein sequence ID" value="BBO82053.1"/>
    <property type="molecule type" value="Genomic_DNA"/>
</dbReference>
<evidence type="ECO:0000313" key="3">
    <source>
        <dbReference type="Proteomes" id="UP000425960"/>
    </source>
</evidence>
<feature type="region of interest" description="Disordered" evidence="1">
    <location>
        <begin position="1"/>
        <end position="27"/>
    </location>
</feature>
<dbReference type="Proteomes" id="UP000425960">
    <property type="component" value="Chromosome"/>
</dbReference>
<dbReference type="AlphaFoldDB" id="A0A5K7ZRL6"/>
<accession>A0A5K7ZRL6</accession>
<proteinExistence type="predicted"/>
<name>A0A5K7ZRL6_9BACT</name>
<sequence>MRMNSKASIHGGDIPAKDTCDGENINPHLVISEVPETTKSLVL</sequence>
<dbReference type="KEGG" id="dov:DSCO28_26190"/>